<dbReference type="InterPro" id="IPR014001">
    <property type="entry name" value="Helicase_ATP-bd"/>
</dbReference>
<dbReference type="HAMAP" id="MF_01493">
    <property type="entry name" value="DEAD_helicase_CshA"/>
    <property type="match status" value="1"/>
</dbReference>
<dbReference type="InterPro" id="IPR027417">
    <property type="entry name" value="P-loop_NTPase"/>
</dbReference>
<dbReference type="PROSITE" id="PS00039">
    <property type="entry name" value="DEAD_ATP_HELICASE"/>
    <property type="match status" value="1"/>
</dbReference>
<dbReference type="SMART" id="SM00487">
    <property type="entry name" value="DEXDc"/>
    <property type="match status" value="1"/>
</dbReference>
<feature type="region of interest" description="Disordered" evidence="10">
    <location>
        <begin position="429"/>
        <end position="494"/>
    </location>
</feature>
<evidence type="ECO:0000256" key="8">
    <source>
        <dbReference type="HAMAP-Rule" id="MF_01493"/>
    </source>
</evidence>
<dbReference type="EMBL" id="JAGIKZ010000039">
    <property type="protein sequence ID" value="MBP2243247.1"/>
    <property type="molecule type" value="Genomic_DNA"/>
</dbReference>
<dbReference type="Pfam" id="PF00270">
    <property type="entry name" value="DEAD"/>
    <property type="match status" value="1"/>
</dbReference>
<evidence type="ECO:0000256" key="4">
    <source>
        <dbReference type="ARBA" id="ARBA00022806"/>
    </source>
</evidence>
<dbReference type="CDD" id="cd00268">
    <property type="entry name" value="DEADc"/>
    <property type="match status" value="1"/>
</dbReference>
<evidence type="ECO:0000256" key="1">
    <source>
        <dbReference type="ARBA" id="ARBA00022490"/>
    </source>
</evidence>
<protein>
    <recommendedName>
        <fullName evidence="8">DEAD-box ATP-dependent RNA helicase CshA</fullName>
        <ecNumber evidence="8">3.6.4.13</ecNumber>
    </recommendedName>
</protein>
<dbReference type="PROSITE" id="PS51195">
    <property type="entry name" value="Q_MOTIF"/>
    <property type="match status" value="1"/>
</dbReference>
<evidence type="ECO:0000259" key="13">
    <source>
        <dbReference type="PROSITE" id="PS51195"/>
    </source>
</evidence>
<keyword evidence="6 8" id="KW-0694">RNA-binding</keyword>
<evidence type="ECO:0000259" key="12">
    <source>
        <dbReference type="PROSITE" id="PS51194"/>
    </source>
</evidence>
<feature type="compositionally biased region" description="Basic and acidic residues" evidence="10">
    <location>
        <begin position="429"/>
        <end position="452"/>
    </location>
</feature>
<evidence type="ECO:0000313" key="14">
    <source>
        <dbReference type="EMBL" id="MBP2243247.1"/>
    </source>
</evidence>
<dbReference type="EC" id="3.6.4.13" evidence="8"/>
<dbReference type="SUPFAM" id="SSF52540">
    <property type="entry name" value="P-loop containing nucleoside triphosphate hydrolases"/>
    <property type="match status" value="1"/>
</dbReference>
<evidence type="ECO:0000259" key="11">
    <source>
        <dbReference type="PROSITE" id="PS51192"/>
    </source>
</evidence>
<evidence type="ECO:0000256" key="2">
    <source>
        <dbReference type="ARBA" id="ARBA00022741"/>
    </source>
</evidence>
<comment type="similarity">
    <text evidence="8">Belongs to the DEAD box helicase family. CshA subfamily.</text>
</comment>
<evidence type="ECO:0000256" key="6">
    <source>
        <dbReference type="ARBA" id="ARBA00022884"/>
    </source>
</evidence>
<dbReference type="Gene3D" id="3.40.50.300">
    <property type="entry name" value="P-loop containing nucleotide triphosphate hydrolases"/>
    <property type="match status" value="2"/>
</dbReference>
<dbReference type="GO" id="GO:0016787">
    <property type="term" value="F:hydrolase activity"/>
    <property type="evidence" value="ECO:0007669"/>
    <property type="project" value="UniProtKB-KW"/>
</dbReference>
<dbReference type="GO" id="GO:0003724">
    <property type="term" value="F:RNA helicase activity"/>
    <property type="evidence" value="ECO:0007669"/>
    <property type="project" value="UniProtKB-EC"/>
</dbReference>
<comment type="function">
    <text evidence="8">DEAD-box RNA helicase possibly involved in RNA degradation. Unwinds dsRNA in both 5'- and 3'-directions, has RNA-dependent ATPase activity.</text>
</comment>
<dbReference type="RefSeq" id="WP_066400397.1">
    <property type="nucleotide sequence ID" value="NZ_JAGIKZ010000039.1"/>
</dbReference>
<feature type="domain" description="DEAD-box RNA helicase Q" evidence="13">
    <location>
        <begin position="2"/>
        <end position="30"/>
    </location>
</feature>
<dbReference type="InterPro" id="IPR044742">
    <property type="entry name" value="DEAD/DEAH_RhlB"/>
</dbReference>
<keyword evidence="1 8" id="KW-0963">Cytoplasm</keyword>
<dbReference type="InterPro" id="IPR000629">
    <property type="entry name" value="RNA-helicase_DEAD-box_CS"/>
</dbReference>
<dbReference type="Proteomes" id="UP001519293">
    <property type="component" value="Unassembled WGS sequence"/>
</dbReference>
<keyword evidence="2 8" id="KW-0547">Nucleotide-binding</keyword>
<organism evidence="14 15">
    <name type="scientific">Cytobacillus eiseniae</name>
    <dbReference type="NCBI Taxonomy" id="762947"/>
    <lineage>
        <taxon>Bacteria</taxon>
        <taxon>Bacillati</taxon>
        <taxon>Bacillota</taxon>
        <taxon>Bacilli</taxon>
        <taxon>Bacillales</taxon>
        <taxon>Bacillaceae</taxon>
        <taxon>Cytobacillus</taxon>
    </lineage>
</organism>
<dbReference type="SMART" id="SM00490">
    <property type="entry name" value="HELICc"/>
    <property type="match status" value="1"/>
</dbReference>
<evidence type="ECO:0000256" key="9">
    <source>
        <dbReference type="PROSITE-ProRule" id="PRU00552"/>
    </source>
</evidence>
<keyword evidence="5 8" id="KW-0067">ATP-binding</keyword>
<feature type="domain" description="Helicase ATP-binding" evidence="11">
    <location>
        <begin position="33"/>
        <end position="203"/>
    </location>
</feature>
<keyword evidence="7 8" id="KW-0346">Stress response</keyword>
<gene>
    <name evidence="8" type="primary">cshA</name>
    <name evidence="14" type="ORF">J2Z40_003835</name>
</gene>
<feature type="short sequence motif" description="Q motif" evidence="9">
    <location>
        <begin position="2"/>
        <end position="30"/>
    </location>
</feature>
<dbReference type="InterPro" id="IPR050547">
    <property type="entry name" value="DEAD_box_RNA_helicases"/>
</dbReference>
<keyword evidence="3 8" id="KW-0378">Hydrolase</keyword>
<dbReference type="Pfam" id="PF00271">
    <property type="entry name" value="Helicase_C"/>
    <property type="match status" value="1"/>
</dbReference>
<keyword evidence="15" id="KW-1185">Reference proteome</keyword>
<comment type="caution">
    <text evidence="14">The sequence shown here is derived from an EMBL/GenBank/DDBJ whole genome shotgun (WGS) entry which is preliminary data.</text>
</comment>
<proteinExistence type="inferred from homology"/>
<evidence type="ECO:0000256" key="7">
    <source>
        <dbReference type="ARBA" id="ARBA00023016"/>
    </source>
</evidence>
<keyword evidence="4 8" id="KW-0347">Helicase</keyword>
<feature type="compositionally biased region" description="Polar residues" evidence="10">
    <location>
        <begin position="470"/>
        <end position="479"/>
    </location>
</feature>
<dbReference type="PANTHER" id="PTHR47963:SF5">
    <property type="entry name" value="DEAD-BOX ATP-DEPENDENT RNA HELICASE CSHA"/>
    <property type="match status" value="1"/>
</dbReference>
<feature type="compositionally biased region" description="Low complexity" evidence="10">
    <location>
        <begin position="480"/>
        <end position="494"/>
    </location>
</feature>
<dbReference type="InterPro" id="IPR011545">
    <property type="entry name" value="DEAD/DEAH_box_helicase_dom"/>
</dbReference>
<comment type="catalytic activity">
    <reaction evidence="8">
        <text>ATP + H2O = ADP + phosphate + H(+)</text>
        <dbReference type="Rhea" id="RHEA:13065"/>
        <dbReference type="ChEBI" id="CHEBI:15377"/>
        <dbReference type="ChEBI" id="CHEBI:15378"/>
        <dbReference type="ChEBI" id="CHEBI:30616"/>
        <dbReference type="ChEBI" id="CHEBI:43474"/>
        <dbReference type="ChEBI" id="CHEBI:456216"/>
        <dbReference type="EC" id="3.6.4.13"/>
    </reaction>
</comment>
<dbReference type="PROSITE" id="PS51194">
    <property type="entry name" value="HELICASE_CTER"/>
    <property type="match status" value="1"/>
</dbReference>
<comment type="subcellular location">
    <subcellularLocation>
        <location evidence="8">Cytoplasm</location>
    </subcellularLocation>
</comment>
<evidence type="ECO:0000256" key="3">
    <source>
        <dbReference type="ARBA" id="ARBA00022801"/>
    </source>
</evidence>
<dbReference type="InterPro" id="IPR030880">
    <property type="entry name" value="DEAD_helicase_CshA"/>
</dbReference>
<evidence type="ECO:0000256" key="10">
    <source>
        <dbReference type="SAM" id="MobiDB-lite"/>
    </source>
</evidence>
<accession>A0ABS4RK12</accession>
<dbReference type="PANTHER" id="PTHR47963">
    <property type="entry name" value="DEAD-BOX ATP-DEPENDENT RNA HELICASE 47, MITOCHONDRIAL"/>
    <property type="match status" value="1"/>
</dbReference>
<evidence type="ECO:0000313" key="15">
    <source>
        <dbReference type="Proteomes" id="UP001519293"/>
    </source>
</evidence>
<sequence>MTKFQDLGISPATMKSLMRMGFEEATPIQAQTIPLSLEQKDLIGQAQTGTGKTAAFGIPMIDKIDYTKDVIQGIVIAPTRELAVQVSEELYKIGFGKRTRVLSIYGGQDINRQIRALKNRPHIIVGTPGRLLDHINRKTLQLDNVHTVILDEADEMLNMGFIEDIESILAQIPEEHQTLLFSATMPGPIRKIAERFMKEPQVVRVKTKEVTVSQIEQYYVEVQERSKFDILTRLLDIQCPELAIIFGRTKRRVDELAEALNLRGYNAEGIHGDLTQAKRMSVLRKFKEGSIDVLVATDVAARGLDISGVTHVYNFDIPQDPESYVHRIGRTGRAGKTGVAMTFITPREKSYLHVVERTTKRKMERMKPPTLDEALEGQQKAVIERILQSVESNNLQYYKQAAEELLEQQDATMIVQAVLKMLTKEPDTTPVKLTEEKPLPQKRDRRPDDRNKSYGGGQRGRQQKPPLRSRQGSSQGNKHNSNQNRTRSNSNSYR</sequence>
<name>A0ABS4RK12_9BACI</name>
<evidence type="ECO:0000256" key="5">
    <source>
        <dbReference type="ARBA" id="ARBA00022840"/>
    </source>
</evidence>
<feature type="domain" description="Helicase C-terminal" evidence="12">
    <location>
        <begin position="214"/>
        <end position="374"/>
    </location>
</feature>
<dbReference type="PROSITE" id="PS51192">
    <property type="entry name" value="HELICASE_ATP_BIND_1"/>
    <property type="match status" value="1"/>
</dbReference>
<reference evidence="14 15" key="1">
    <citation type="submission" date="2021-03" db="EMBL/GenBank/DDBJ databases">
        <title>Genomic Encyclopedia of Type Strains, Phase IV (KMG-IV): sequencing the most valuable type-strain genomes for metagenomic binning, comparative biology and taxonomic classification.</title>
        <authorList>
            <person name="Goeker M."/>
        </authorList>
    </citation>
    <scope>NUCLEOTIDE SEQUENCE [LARGE SCALE GENOMIC DNA]</scope>
    <source>
        <strain evidence="14 15">DSM 26675</strain>
    </source>
</reference>
<dbReference type="CDD" id="cd18787">
    <property type="entry name" value="SF2_C_DEAD"/>
    <property type="match status" value="1"/>
</dbReference>
<comment type="subunit">
    <text evidence="8">Oligomerizes, may be a member of the RNA degradosome.</text>
</comment>
<dbReference type="InterPro" id="IPR014014">
    <property type="entry name" value="RNA_helicase_DEAD_Q_motif"/>
</dbReference>
<dbReference type="InterPro" id="IPR001650">
    <property type="entry name" value="Helicase_C-like"/>
</dbReference>